<keyword evidence="8" id="KW-0732">Signal</keyword>
<dbReference type="InterPro" id="IPR008266">
    <property type="entry name" value="Tyr_kinase_AS"/>
</dbReference>
<evidence type="ECO:0000256" key="19">
    <source>
        <dbReference type="ARBA" id="ARBA00051243"/>
    </source>
</evidence>
<keyword evidence="11" id="KW-0418">Kinase</keyword>
<dbReference type="InterPro" id="IPR003961">
    <property type="entry name" value="FN3_dom"/>
</dbReference>
<dbReference type="Pfam" id="PF01030">
    <property type="entry name" value="Recep_L_domain"/>
    <property type="match status" value="1"/>
</dbReference>
<keyword evidence="27" id="KW-1185">Reference proteome</keyword>
<evidence type="ECO:0000256" key="16">
    <source>
        <dbReference type="ARBA" id="ARBA00023170"/>
    </source>
</evidence>
<evidence type="ECO:0000256" key="2">
    <source>
        <dbReference type="ARBA" id="ARBA00011902"/>
    </source>
</evidence>
<evidence type="ECO:0000256" key="10">
    <source>
        <dbReference type="ARBA" id="ARBA00022741"/>
    </source>
</evidence>
<dbReference type="SUPFAM" id="SSF49265">
    <property type="entry name" value="Fibronectin type III"/>
    <property type="match status" value="2"/>
</dbReference>
<evidence type="ECO:0000256" key="13">
    <source>
        <dbReference type="ARBA" id="ARBA00022989"/>
    </source>
</evidence>
<keyword evidence="16" id="KW-0675">Receptor</keyword>
<feature type="compositionally biased region" description="Basic and acidic residues" evidence="21">
    <location>
        <begin position="1481"/>
        <end position="1497"/>
    </location>
</feature>
<evidence type="ECO:0000256" key="7">
    <source>
        <dbReference type="ARBA" id="ARBA00022723"/>
    </source>
</evidence>
<dbReference type="Pfam" id="PF00041">
    <property type="entry name" value="fn3"/>
    <property type="match status" value="1"/>
</dbReference>
<feature type="binding site" evidence="20">
    <location>
        <position position="961"/>
    </location>
    <ligand>
        <name>ATP</name>
        <dbReference type="ChEBI" id="CHEBI:30616"/>
    </ligand>
</feature>
<dbReference type="GO" id="GO:0051897">
    <property type="term" value="P:positive regulation of phosphatidylinositol 3-kinase/protein kinase B signal transduction"/>
    <property type="evidence" value="ECO:0007669"/>
    <property type="project" value="TreeGrafter"/>
</dbReference>
<dbReference type="CDD" id="cd00064">
    <property type="entry name" value="FU"/>
    <property type="match status" value="1"/>
</dbReference>
<dbReference type="Gene3D" id="3.80.20.20">
    <property type="entry name" value="Receptor L-domain"/>
    <property type="match status" value="2"/>
</dbReference>
<feature type="transmembrane region" description="Helical" evidence="22">
    <location>
        <begin position="989"/>
        <end position="1007"/>
    </location>
</feature>
<evidence type="ECO:0000256" key="5">
    <source>
        <dbReference type="ARBA" id="ARBA00022685"/>
    </source>
</evidence>
<feature type="domain" description="4Fe-4S ferredoxin-type" evidence="25">
    <location>
        <begin position="154"/>
        <end position="186"/>
    </location>
</feature>
<dbReference type="SMART" id="SM00219">
    <property type="entry name" value="TyrKc"/>
    <property type="match status" value="1"/>
</dbReference>
<evidence type="ECO:0000256" key="1">
    <source>
        <dbReference type="ARBA" id="ARBA00004479"/>
    </source>
</evidence>
<dbReference type="PROSITE" id="PS00109">
    <property type="entry name" value="PROTEIN_KINASE_TYR"/>
    <property type="match status" value="1"/>
</dbReference>
<feature type="domain" description="Fibronectin type-III" evidence="24">
    <location>
        <begin position="757"/>
        <end position="858"/>
    </location>
</feature>
<evidence type="ECO:0000256" key="12">
    <source>
        <dbReference type="ARBA" id="ARBA00022840"/>
    </source>
</evidence>
<dbReference type="InterPro" id="IPR017896">
    <property type="entry name" value="4Fe4S_Fe-S-bd"/>
</dbReference>
<evidence type="ECO:0000256" key="11">
    <source>
        <dbReference type="ARBA" id="ARBA00022777"/>
    </source>
</evidence>
<dbReference type="GO" id="GO:0030424">
    <property type="term" value="C:axon"/>
    <property type="evidence" value="ECO:0007669"/>
    <property type="project" value="TreeGrafter"/>
</dbReference>
<keyword evidence="5" id="KW-0165">Cleavage on pair of basic residues</keyword>
<name>A0A8R1E4M9_CAEJA</name>
<keyword evidence="3" id="KW-0597">Phosphoprotein</keyword>
<evidence type="ECO:0000256" key="8">
    <source>
        <dbReference type="ARBA" id="ARBA00022729"/>
    </source>
</evidence>
<keyword evidence="7" id="KW-0479">Metal-binding</keyword>
<dbReference type="PROSITE" id="PS50853">
    <property type="entry name" value="FN3"/>
    <property type="match status" value="2"/>
</dbReference>
<dbReference type="Proteomes" id="UP000005237">
    <property type="component" value="Unassembled WGS sequence"/>
</dbReference>
<evidence type="ECO:0000256" key="21">
    <source>
        <dbReference type="SAM" id="MobiDB-lite"/>
    </source>
</evidence>
<feature type="domain" description="Fibronectin type-III" evidence="24">
    <location>
        <begin position="468"/>
        <end position="558"/>
    </location>
</feature>
<proteinExistence type="predicted"/>
<dbReference type="InterPro" id="IPR013783">
    <property type="entry name" value="Ig-like_fold"/>
</dbReference>
<evidence type="ECO:0000313" key="27">
    <source>
        <dbReference type="Proteomes" id="UP000005237"/>
    </source>
</evidence>
<dbReference type="PANTHER" id="PTHR24416:SF525">
    <property type="entry name" value="INSULIN-LIKE RECEPTOR"/>
    <property type="match status" value="1"/>
</dbReference>
<dbReference type="GO" id="GO:0005009">
    <property type="term" value="F:insulin receptor activity"/>
    <property type="evidence" value="ECO:0007669"/>
    <property type="project" value="TreeGrafter"/>
</dbReference>
<dbReference type="InterPro" id="IPR009030">
    <property type="entry name" value="Growth_fac_rcpt_cys_sf"/>
</dbReference>
<dbReference type="SUPFAM" id="SSF57184">
    <property type="entry name" value="Growth factor receptor domain"/>
    <property type="match status" value="1"/>
</dbReference>
<dbReference type="InterPro" id="IPR050122">
    <property type="entry name" value="RTK"/>
</dbReference>
<dbReference type="PROSITE" id="PS50011">
    <property type="entry name" value="PROTEIN_KINASE_DOM"/>
    <property type="match status" value="1"/>
</dbReference>
<feature type="domain" description="Protein kinase" evidence="23">
    <location>
        <begin position="925"/>
        <end position="1200"/>
    </location>
</feature>
<dbReference type="InterPro" id="IPR006211">
    <property type="entry name" value="Furin-like_Cys-rich_dom"/>
</dbReference>
<keyword evidence="18" id="KW-0464">Manganese</keyword>
<dbReference type="InterPro" id="IPR000494">
    <property type="entry name" value="Rcpt_L-dom"/>
</dbReference>
<protein>
    <recommendedName>
        <fullName evidence="2">receptor protein-tyrosine kinase</fullName>
        <ecNumber evidence="2">2.7.10.1</ecNumber>
    </recommendedName>
</protein>
<evidence type="ECO:0000259" key="25">
    <source>
        <dbReference type="PROSITE" id="PS51379"/>
    </source>
</evidence>
<dbReference type="PROSITE" id="PS00107">
    <property type="entry name" value="PROTEIN_KINASE_ATP"/>
    <property type="match status" value="1"/>
</dbReference>
<dbReference type="InterPro" id="IPR020635">
    <property type="entry name" value="Tyr_kinase_cat_dom"/>
</dbReference>
<keyword evidence="9" id="KW-0677">Repeat</keyword>
<feature type="compositionally biased region" description="Polar residues" evidence="21">
    <location>
        <begin position="1258"/>
        <end position="1278"/>
    </location>
</feature>
<dbReference type="InterPro" id="IPR006212">
    <property type="entry name" value="Furin_repeat"/>
</dbReference>
<sequence length="1497" mass="168510">MRENEHKPKRQKKSISVCLSGPCELDKTETKCRYLEQAEGRLQSCWNDTVCMQFCPYDRLEDNKMGPGCDAHGNRCHDECLGGCERPDDATSCHSCRHLHYKGKCVEKCEDHLYVLLDRRCVTKKTCLSLNPVLAGNPATIKATNGLCSDRCPDDYEINPENPKECRKCVGECTIVCPGNYTIDTFPKAMAIRRCNVIDGSLTIEMRAAMDTGMANELSELFSRIHTIRGYLQVIKSPPFLTLHMFRSLKRIEGRELFAGKYALSVIENPNLRKLFDPAHKFAVEIGDVQLHNNRMLCFAQIRQLMTDLGRIGDMNEADQSPSSNGDKAICEDARIEVNVTSVSHDFIVLRWTAFNTTDMDHRKFLGYEIFYKEVERADPEMSIDDDRSACLDSWSSVFKQHKQDDDEMFKSEKENENDKKITQMLYTDQRIKPFTTYAYYVATQMVHHPGAKNGISKIGFVTTKYFNPDPPVVTVTKVSSDSIELSWEPPLRPNGVITHYMVVWREIDVDAEAEAEGFCADDNTRAISTYSNQVQPIDRDDDPPLVTTVAPSLTSMLKGVEGTCSAIVGCCACGIKTNDLERTDENAEFENHLLNEIITQKDTMRRKRAIENANRVSDMLEKQKTTTASPPIDEKIKSPRKLNYVHTKKPKSTTVAATVKTTEIPTTTTTTTTATQHLPPVYHEEKMVVAGKWTKNITAKAFGNTYNIINLKHYTSYSISVMACQSMTATPTFCSVGFKAAKKKRTKALLNIDRVANETIKVEFLNDTSTLHITWDKVKESNGGITGYMVQMVGLDGRSPPQECVAAKKGWTSEKNGTIFRGLADGQYRVSITAYSLYRNGEPSIRYELITVSTPGFWTWERILIGLALVVILISIAVVVAYYYVRKHYGKKVKAMADFMQNNPEYCMDQVYIVDDWELDQGCVSLDNQIGEGSFGKVYMGCGNAILSKCGTTFGPCAIKINNDDLTSTESMNYLMEASIMKNFDTPFIVKLYGVISSVSPAWVVMEMMDRGNLRDYLRSRREDEVFNEMDCEYYGVIPRETFHEWAAQISDGMAYLESLKFVHRDLAARNCMIDTHEKVKIGDFGMARDLFYHEYYKPSGKRMMPVRWMSPESLKDGKFDSKSDMWSFGIVLYEMMTLGAQPYIGLSNDEVLNYIGMARKIIKKPECCSDYWYKIMTMCWRYNPRDRPSFLQLVHLFAASASRTFREASFVLNDNHMTLNEGEELDMEGTVDCEVLPNPDRRYTDSIPMRELRAGLNQTNSESTVSVHDASDSSPSHPLMNGKQRQRSMDDEYALMNLSHGANEVDARKFNSVAGCGDGDYVERDVQMDAPTRRNTGASSSSYGNAYCLANRGGSNVSSGFMETVRLTDGVGSGHLDEGDYVEKDLSMDTRRSTGASTASYGQVPTNWTANKGSTFYANREAPKTGGGDRLTQLPGTGHLHNRDGDYILTEPKNGSPSRNGNDAYCNSVRGSSFSGRKKFGENDRLMEDNEHPLA</sequence>
<accession>A0A8R1E4M9</accession>
<dbReference type="PRINTS" id="PR00109">
    <property type="entry name" value="TYRKINASE"/>
</dbReference>
<dbReference type="InterPro" id="IPR000719">
    <property type="entry name" value="Prot_kinase_dom"/>
</dbReference>
<comment type="catalytic activity">
    <reaction evidence="19">
        <text>L-tyrosyl-[protein] + ATP = O-phospho-L-tyrosyl-[protein] + ADP + H(+)</text>
        <dbReference type="Rhea" id="RHEA:10596"/>
        <dbReference type="Rhea" id="RHEA-COMP:10136"/>
        <dbReference type="Rhea" id="RHEA-COMP:20101"/>
        <dbReference type="ChEBI" id="CHEBI:15378"/>
        <dbReference type="ChEBI" id="CHEBI:30616"/>
        <dbReference type="ChEBI" id="CHEBI:46858"/>
        <dbReference type="ChEBI" id="CHEBI:61978"/>
        <dbReference type="ChEBI" id="CHEBI:456216"/>
        <dbReference type="EC" id="2.7.10.1"/>
    </reaction>
</comment>
<dbReference type="InterPro" id="IPR001245">
    <property type="entry name" value="Ser-Thr/Tyr_kinase_cat_dom"/>
</dbReference>
<keyword evidence="4" id="KW-0808">Transferase</keyword>
<dbReference type="EC" id="2.7.10.1" evidence="2"/>
<dbReference type="InterPro" id="IPR036116">
    <property type="entry name" value="FN3_sf"/>
</dbReference>
<evidence type="ECO:0000313" key="26">
    <source>
        <dbReference type="EnsemblMetazoa" id="CJA24013.1"/>
    </source>
</evidence>
<dbReference type="FunFam" id="1.10.510.10:FF:000987">
    <property type="entry name" value="Receptor protein-tyrosine kinase"/>
    <property type="match status" value="1"/>
</dbReference>
<dbReference type="PROSITE" id="PS51379">
    <property type="entry name" value="4FE4S_FER_2"/>
    <property type="match status" value="1"/>
</dbReference>
<dbReference type="GO" id="GO:0005899">
    <property type="term" value="C:insulin receptor complex"/>
    <property type="evidence" value="ECO:0007669"/>
    <property type="project" value="TreeGrafter"/>
</dbReference>
<keyword evidence="6 22" id="KW-0812">Transmembrane</keyword>
<dbReference type="InterPro" id="IPR036941">
    <property type="entry name" value="Rcpt_L-dom_sf"/>
</dbReference>
<evidence type="ECO:0000256" key="15">
    <source>
        <dbReference type="ARBA" id="ARBA00023137"/>
    </source>
</evidence>
<dbReference type="Gene3D" id="3.30.200.20">
    <property type="entry name" value="Phosphorylase Kinase, domain 1"/>
    <property type="match status" value="1"/>
</dbReference>
<evidence type="ECO:0000256" key="3">
    <source>
        <dbReference type="ARBA" id="ARBA00022553"/>
    </source>
</evidence>
<evidence type="ECO:0000256" key="6">
    <source>
        <dbReference type="ARBA" id="ARBA00022692"/>
    </source>
</evidence>
<dbReference type="GO" id="GO:0005524">
    <property type="term" value="F:ATP binding"/>
    <property type="evidence" value="ECO:0007669"/>
    <property type="project" value="UniProtKB-UniRule"/>
</dbReference>
<feature type="transmembrane region" description="Helical" evidence="22">
    <location>
        <begin position="864"/>
        <end position="886"/>
    </location>
</feature>
<feature type="region of interest" description="Disordered" evidence="21">
    <location>
        <begin position="1258"/>
        <end position="1287"/>
    </location>
</feature>
<keyword evidence="17" id="KW-0325">Glycoprotein</keyword>
<dbReference type="SMART" id="SM00060">
    <property type="entry name" value="FN3"/>
    <property type="match status" value="3"/>
</dbReference>
<evidence type="ECO:0000256" key="17">
    <source>
        <dbReference type="ARBA" id="ARBA00023180"/>
    </source>
</evidence>
<dbReference type="CDD" id="cd00063">
    <property type="entry name" value="FN3"/>
    <property type="match status" value="2"/>
</dbReference>
<evidence type="ECO:0000259" key="24">
    <source>
        <dbReference type="PROSITE" id="PS50853"/>
    </source>
</evidence>
<keyword evidence="14 22" id="KW-0472">Membrane</keyword>
<dbReference type="InterPro" id="IPR011009">
    <property type="entry name" value="Kinase-like_dom_sf"/>
</dbReference>
<dbReference type="SUPFAM" id="SSF52058">
    <property type="entry name" value="L domain-like"/>
    <property type="match status" value="1"/>
</dbReference>
<evidence type="ECO:0000256" key="14">
    <source>
        <dbReference type="ARBA" id="ARBA00023136"/>
    </source>
</evidence>
<dbReference type="SUPFAM" id="SSF56112">
    <property type="entry name" value="Protein kinase-like (PK-like)"/>
    <property type="match status" value="1"/>
</dbReference>
<comment type="subcellular location">
    <subcellularLocation>
        <location evidence="1">Membrane</location>
        <topology evidence="1">Single-pass type I membrane protein</topology>
    </subcellularLocation>
</comment>
<evidence type="ECO:0000256" key="20">
    <source>
        <dbReference type="PROSITE-ProRule" id="PRU10141"/>
    </source>
</evidence>
<organism evidence="26 27">
    <name type="scientific">Caenorhabditis japonica</name>
    <dbReference type="NCBI Taxonomy" id="281687"/>
    <lineage>
        <taxon>Eukaryota</taxon>
        <taxon>Metazoa</taxon>
        <taxon>Ecdysozoa</taxon>
        <taxon>Nematoda</taxon>
        <taxon>Chromadorea</taxon>
        <taxon>Rhabditida</taxon>
        <taxon>Rhabditina</taxon>
        <taxon>Rhabditomorpha</taxon>
        <taxon>Rhabditoidea</taxon>
        <taxon>Rhabditidae</taxon>
        <taxon>Peloderinae</taxon>
        <taxon>Caenorhabditis</taxon>
    </lineage>
</organism>
<dbReference type="Pfam" id="PF00757">
    <property type="entry name" value="Furin-like"/>
    <property type="match status" value="1"/>
</dbReference>
<keyword evidence="13 22" id="KW-1133">Transmembrane helix</keyword>
<dbReference type="GO" id="GO:0043560">
    <property type="term" value="F:insulin receptor substrate binding"/>
    <property type="evidence" value="ECO:0007669"/>
    <property type="project" value="TreeGrafter"/>
</dbReference>
<dbReference type="GO" id="GO:0042593">
    <property type="term" value="P:glucose homeostasis"/>
    <property type="evidence" value="ECO:0007669"/>
    <property type="project" value="TreeGrafter"/>
</dbReference>
<feature type="region of interest" description="Disordered" evidence="21">
    <location>
        <begin position="1423"/>
        <end position="1497"/>
    </location>
</feature>
<reference evidence="27" key="1">
    <citation type="submission" date="2010-08" db="EMBL/GenBank/DDBJ databases">
        <authorList>
            <consortium name="Caenorhabditis japonica Sequencing Consortium"/>
            <person name="Wilson R.K."/>
        </authorList>
    </citation>
    <scope>NUCLEOTIDE SEQUENCE [LARGE SCALE GENOMIC DNA]</scope>
    <source>
        <strain evidence="27">DF5081</strain>
    </source>
</reference>
<evidence type="ECO:0000256" key="22">
    <source>
        <dbReference type="SAM" id="Phobius"/>
    </source>
</evidence>
<dbReference type="EnsemblMetazoa" id="CJA24013.1">
    <property type="protein sequence ID" value="CJA24013.1"/>
    <property type="gene ID" value="WBGene00179585"/>
</dbReference>
<dbReference type="InterPro" id="IPR017441">
    <property type="entry name" value="Protein_kinase_ATP_BS"/>
</dbReference>
<keyword evidence="10 20" id="KW-0547">Nucleotide-binding</keyword>
<evidence type="ECO:0000256" key="18">
    <source>
        <dbReference type="ARBA" id="ARBA00023211"/>
    </source>
</evidence>
<keyword evidence="12 20" id="KW-0067">ATP-binding</keyword>
<evidence type="ECO:0000256" key="9">
    <source>
        <dbReference type="ARBA" id="ARBA00022737"/>
    </source>
</evidence>
<dbReference type="GO" id="GO:0043410">
    <property type="term" value="P:positive regulation of MAPK cascade"/>
    <property type="evidence" value="ECO:0007669"/>
    <property type="project" value="TreeGrafter"/>
</dbReference>
<dbReference type="SMART" id="SM00261">
    <property type="entry name" value="FU"/>
    <property type="match status" value="1"/>
</dbReference>
<dbReference type="GO" id="GO:0046872">
    <property type="term" value="F:metal ion binding"/>
    <property type="evidence" value="ECO:0007669"/>
    <property type="project" value="UniProtKB-KW"/>
</dbReference>
<keyword evidence="15" id="KW-0829">Tyrosine-protein kinase</keyword>
<reference evidence="26" key="2">
    <citation type="submission" date="2022-06" db="UniProtKB">
        <authorList>
            <consortium name="EnsemblMetazoa"/>
        </authorList>
    </citation>
    <scope>IDENTIFICATION</scope>
    <source>
        <strain evidence="26">DF5081</strain>
    </source>
</reference>
<dbReference type="Gene3D" id="2.10.220.10">
    <property type="entry name" value="Hormone Receptor, Insulin-like Growth Factor Receptor 1, Chain A, domain 2"/>
    <property type="match status" value="1"/>
</dbReference>
<dbReference type="PANTHER" id="PTHR24416">
    <property type="entry name" value="TYROSINE-PROTEIN KINASE RECEPTOR"/>
    <property type="match status" value="1"/>
</dbReference>
<evidence type="ECO:0000259" key="23">
    <source>
        <dbReference type="PROSITE" id="PS50011"/>
    </source>
</evidence>
<evidence type="ECO:0000256" key="4">
    <source>
        <dbReference type="ARBA" id="ARBA00022679"/>
    </source>
</evidence>
<dbReference type="Gene3D" id="2.60.40.10">
    <property type="entry name" value="Immunoglobulins"/>
    <property type="match status" value="3"/>
</dbReference>
<dbReference type="Gene3D" id="1.10.510.10">
    <property type="entry name" value="Transferase(Phosphotransferase) domain 1"/>
    <property type="match status" value="1"/>
</dbReference>
<dbReference type="Pfam" id="PF07714">
    <property type="entry name" value="PK_Tyr_Ser-Thr"/>
    <property type="match status" value="1"/>
</dbReference>